<dbReference type="Proteomes" id="UP000006798">
    <property type="component" value="Chromosome 1"/>
</dbReference>
<reference evidence="1 2" key="1">
    <citation type="journal article" date="2011" name="J. Bacteriol.">
        <title>Complete genome sequence of the type strain Cupriavidus necator N-1.</title>
        <authorList>
            <person name="Poehlein A."/>
            <person name="Kusian B."/>
            <person name="Friedrich B."/>
            <person name="Daniel R."/>
            <person name="Bowien B."/>
        </authorList>
    </citation>
    <scope>NUCLEOTIDE SEQUENCE [LARGE SCALE GENOMIC DNA]</scope>
    <source>
        <strain evidence="2">ATCC 43291 / DSM 13513 / CCUG 52238 / LMG 8453 / N-1</strain>
    </source>
</reference>
<dbReference type="EMBL" id="CP002877">
    <property type="protein sequence ID" value="AEI78327.1"/>
    <property type="molecule type" value="Genomic_DNA"/>
</dbReference>
<dbReference type="InterPro" id="IPR003795">
    <property type="entry name" value="DUF192"/>
</dbReference>
<dbReference type="PANTHER" id="PTHR37953:SF1">
    <property type="entry name" value="UPF0127 PROTEIN MJ1496"/>
    <property type="match status" value="1"/>
</dbReference>
<dbReference type="Gene3D" id="2.60.120.1140">
    <property type="entry name" value="Protein of unknown function DUF192"/>
    <property type="match status" value="1"/>
</dbReference>
<name>G0EV87_CUPNN</name>
<evidence type="ECO:0008006" key="3">
    <source>
        <dbReference type="Google" id="ProtNLM"/>
    </source>
</evidence>
<accession>G0EV87</accession>
<evidence type="ECO:0000313" key="1">
    <source>
        <dbReference type="EMBL" id="AEI78327.1"/>
    </source>
</evidence>
<evidence type="ECO:0000313" key="2">
    <source>
        <dbReference type="Proteomes" id="UP000006798"/>
    </source>
</evidence>
<proteinExistence type="predicted"/>
<sequence>MPRVRYACGCRGPRHFRLNTMSFLSKTLLSQCSSLAGLLALSAGIAHAQAALPMVPLTAGMFAIQAEVAATPAAREQGLMYRTTMAPNAGMLFVFEQKAGHCFWMRNTELPLSIAFLADDGTIVNIEDMAPRTESNHCPKAAIRYALEMNKGWFTQKGIKAGAKIGGLPQPR</sequence>
<dbReference type="Pfam" id="PF02643">
    <property type="entry name" value="DUF192"/>
    <property type="match status" value="1"/>
</dbReference>
<dbReference type="HOGENOM" id="CLU_097039_0_0_4"/>
<organism evidence="1 2">
    <name type="scientific">Cupriavidus necator (strain ATCC 43291 / DSM 13513 / CCUG 52238 / LMG 8453 / N-1)</name>
    <name type="common">Ralstonia eutropha</name>
    <dbReference type="NCBI Taxonomy" id="1042878"/>
    <lineage>
        <taxon>Bacteria</taxon>
        <taxon>Pseudomonadati</taxon>
        <taxon>Pseudomonadota</taxon>
        <taxon>Betaproteobacteria</taxon>
        <taxon>Burkholderiales</taxon>
        <taxon>Burkholderiaceae</taxon>
        <taxon>Cupriavidus</taxon>
    </lineage>
</organism>
<dbReference type="AlphaFoldDB" id="G0EV87"/>
<dbReference type="KEGG" id="cnc:CNE_1c30150"/>
<protein>
    <recommendedName>
        <fullName evidence="3">DUF192 domain-containing protein</fullName>
    </recommendedName>
</protein>
<gene>
    <name evidence="1" type="ordered locus">CNE_1c30150</name>
</gene>
<dbReference type="PANTHER" id="PTHR37953">
    <property type="entry name" value="UPF0127 PROTEIN MJ1496"/>
    <property type="match status" value="1"/>
</dbReference>
<dbReference type="InterPro" id="IPR038695">
    <property type="entry name" value="Saro_0823-like_sf"/>
</dbReference>